<sequence length="589" mass="64927">MASLKPFAGSLRKLVLAFDVGTTYSGIAYAILDPGEVPRIQAVTRFPGQENGDFKIPSILYYTEEGLVRAAGAEARVPGIELVVEDEDLTLVEWFKLHLRPSALDSAGLRDADIKPLPHKKTIVEVFGYFLSYLFSCARRYITETHPNGESLWASFGDRIDFVLSHPNGWEGAQQEKMRQAALYAQLVPDTLAGHERIHFVSEGEASLLYCVDNGLAASVIRDGVSVMVIDAGGGTIDISTYKFVKTHPMTVEEIAPANCVLQGSTRVNIRAREFLQERLRDSRYGNDEDLETMMESFEKSAKPTFKDPSDKSFIKFGTSRDKDLSVGIRSGQLALDGRVVAGFFQPSIDAIIVAVRKQLELAVDTVNLGFLVGGFAASPWLYGTLKASLQSFGMDLSRPDSHTNKAVAFGAVSFFLTHSVTARVARLTYGAQCMTEYDASDEEHVLRGSQVVRRPSGKFHVPNYFAAILEKGTRVGENDELRHSFSKEAVDATDLDVISTEVKCYRGSRQNPCWTDLEPHAFETLCTIQADTSSVAKQKQIGSRGIYYTQQVDIVLSCGLTELKAQLAWIENGKEKRGEAKIVYDGVP</sequence>
<protein>
    <submittedName>
        <fullName evidence="1">Heat shock protein 70 family protein</fullName>
    </submittedName>
</protein>
<gene>
    <name evidence="1" type="ORF">PsYK624_122190</name>
</gene>
<organism evidence="1 2">
    <name type="scientific">Phanerochaete sordida</name>
    <dbReference type="NCBI Taxonomy" id="48140"/>
    <lineage>
        <taxon>Eukaryota</taxon>
        <taxon>Fungi</taxon>
        <taxon>Dikarya</taxon>
        <taxon>Basidiomycota</taxon>
        <taxon>Agaricomycotina</taxon>
        <taxon>Agaricomycetes</taxon>
        <taxon>Polyporales</taxon>
        <taxon>Phanerochaetaceae</taxon>
        <taxon>Phanerochaete</taxon>
    </lineage>
</organism>
<dbReference type="PANTHER" id="PTHR14187:SF5">
    <property type="entry name" value="HEAT SHOCK 70 KDA PROTEIN 12A"/>
    <property type="match status" value="1"/>
</dbReference>
<name>A0A9P3LHZ0_9APHY</name>
<dbReference type="AlphaFoldDB" id="A0A9P3LHZ0"/>
<dbReference type="OrthoDB" id="2963168at2759"/>
<dbReference type="SUPFAM" id="SSF53067">
    <property type="entry name" value="Actin-like ATPase domain"/>
    <property type="match status" value="2"/>
</dbReference>
<keyword evidence="2" id="KW-1185">Reference proteome</keyword>
<dbReference type="CDD" id="cd10170">
    <property type="entry name" value="ASKHA_NBD_HSP70"/>
    <property type="match status" value="1"/>
</dbReference>
<dbReference type="Gene3D" id="3.30.420.40">
    <property type="match status" value="1"/>
</dbReference>
<proteinExistence type="predicted"/>
<reference evidence="1 2" key="1">
    <citation type="submission" date="2021-08" db="EMBL/GenBank/DDBJ databases">
        <title>Draft Genome Sequence of Phanerochaete sordida strain YK-624.</title>
        <authorList>
            <person name="Mori T."/>
            <person name="Dohra H."/>
            <person name="Suzuki T."/>
            <person name="Kawagishi H."/>
            <person name="Hirai H."/>
        </authorList>
    </citation>
    <scope>NUCLEOTIDE SEQUENCE [LARGE SCALE GENOMIC DNA]</scope>
    <source>
        <strain evidence="1 2">YK-624</strain>
    </source>
</reference>
<evidence type="ECO:0000313" key="2">
    <source>
        <dbReference type="Proteomes" id="UP000703269"/>
    </source>
</evidence>
<comment type="caution">
    <text evidence="1">The sequence shown here is derived from an EMBL/GenBank/DDBJ whole genome shotgun (WGS) entry which is preliminary data.</text>
</comment>
<evidence type="ECO:0000313" key="1">
    <source>
        <dbReference type="EMBL" id="GJE96026.1"/>
    </source>
</evidence>
<dbReference type="EMBL" id="BPQB01000055">
    <property type="protein sequence ID" value="GJE96026.1"/>
    <property type="molecule type" value="Genomic_DNA"/>
</dbReference>
<dbReference type="PANTHER" id="PTHR14187">
    <property type="entry name" value="ALPHA KINASE/ELONGATION FACTOR 2 KINASE"/>
    <property type="match status" value="1"/>
</dbReference>
<accession>A0A9P3LHZ0</accession>
<keyword evidence="1" id="KW-0346">Stress response</keyword>
<dbReference type="InterPro" id="IPR043129">
    <property type="entry name" value="ATPase_NBD"/>
</dbReference>
<dbReference type="Proteomes" id="UP000703269">
    <property type="component" value="Unassembled WGS sequence"/>
</dbReference>